<feature type="domain" description="PLD phosphodiesterase" evidence="1">
    <location>
        <begin position="218"/>
        <end position="249"/>
    </location>
</feature>
<dbReference type="PROSITE" id="PS50035">
    <property type="entry name" value="PLD"/>
    <property type="match status" value="1"/>
</dbReference>
<reference evidence="2 3" key="1">
    <citation type="submission" date="2019-06" db="EMBL/GenBank/DDBJ databases">
        <title>Desulfobotulus mexicanus sp. nov., a novel sulfate-reducing bacterium isolated from the sediment of an alkaline crater lake in Mexico.</title>
        <authorList>
            <person name="Hirschler-Rea A."/>
        </authorList>
    </citation>
    <scope>NUCLEOTIDE SEQUENCE [LARGE SCALE GENOMIC DNA]</scope>
    <source>
        <strain evidence="2 3">PAR22N</strain>
    </source>
</reference>
<dbReference type="RefSeq" id="WP_139449839.1">
    <property type="nucleotide sequence ID" value="NZ_VDMB01000017.1"/>
</dbReference>
<evidence type="ECO:0000313" key="3">
    <source>
        <dbReference type="Proteomes" id="UP000321899"/>
    </source>
</evidence>
<dbReference type="InterPro" id="IPR025202">
    <property type="entry name" value="PLD-like_dom"/>
</dbReference>
<dbReference type="EMBL" id="VDMB01000017">
    <property type="protein sequence ID" value="TYT73977.1"/>
    <property type="molecule type" value="Genomic_DNA"/>
</dbReference>
<organism evidence="2 3">
    <name type="scientific">Desulfobotulus mexicanus</name>
    <dbReference type="NCBI Taxonomy" id="2586642"/>
    <lineage>
        <taxon>Bacteria</taxon>
        <taxon>Pseudomonadati</taxon>
        <taxon>Thermodesulfobacteriota</taxon>
        <taxon>Desulfobacteria</taxon>
        <taxon>Desulfobacterales</taxon>
        <taxon>Desulfobacteraceae</taxon>
        <taxon>Desulfobotulus</taxon>
    </lineage>
</organism>
<keyword evidence="3" id="KW-1185">Reference proteome</keyword>
<dbReference type="Proteomes" id="UP000321899">
    <property type="component" value="Unassembled WGS sequence"/>
</dbReference>
<gene>
    <name evidence="2" type="ORF">FIM25_12510</name>
</gene>
<evidence type="ECO:0000259" key="1">
    <source>
        <dbReference type="PROSITE" id="PS50035"/>
    </source>
</evidence>
<dbReference type="OrthoDB" id="9804086at2"/>
<evidence type="ECO:0000313" key="2">
    <source>
        <dbReference type="EMBL" id="TYT73977.1"/>
    </source>
</evidence>
<dbReference type="Pfam" id="PF13091">
    <property type="entry name" value="PLDc_2"/>
    <property type="match status" value="1"/>
</dbReference>
<proteinExistence type="predicted"/>
<protein>
    <recommendedName>
        <fullName evidence="1">PLD phosphodiesterase domain-containing protein</fullName>
    </recommendedName>
</protein>
<dbReference type="AlphaFoldDB" id="A0A5S5ME48"/>
<dbReference type="GO" id="GO:0006793">
    <property type="term" value="P:phosphorus metabolic process"/>
    <property type="evidence" value="ECO:0007669"/>
    <property type="project" value="UniProtKB-ARBA"/>
</dbReference>
<dbReference type="GO" id="GO:0003824">
    <property type="term" value="F:catalytic activity"/>
    <property type="evidence" value="ECO:0007669"/>
    <property type="project" value="InterPro"/>
</dbReference>
<dbReference type="InterPro" id="IPR001736">
    <property type="entry name" value="PLipase_D/transphosphatidylase"/>
</dbReference>
<dbReference type="Gene3D" id="3.30.870.10">
    <property type="entry name" value="Endonuclease Chain A"/>
    <property type="match status" value="1"/>
</dbReference>
<sequence length="266" mass="29762">MTVSGIYESLVTRLIQKRLAELEGSYFIEKQKLDPAEAAEYLSRFLSRVLVIAFDYLPSNEDKVLTQIDLSNALVKWLSEYLNNTEISENILTSQGEILTALFDTSNPIAANLKSHVLKITPKTGLTQSELFTGSNIGISLESELKREILSSDEICWLVSFIKWTGIRIFSDTLKEAVSNGTKIRIITTSYMGATDQKAVDFLASLPNTEVRLSYNTDRERLHAKAYLFHRKSGFDTGYIGSSNLSRSALTNGLEWNLKVTTSIPC</sequence>
<comment type="caution">
    <text evidence="2">The sequence shown here is derived from an EMBL/GenBank/DDBJ whole genome shotgun (WGS) entry which is preliminary data.</text>
</comment>
<dbReference type="SUPFAM" id="SSF56024">
    <property type="entry name" value="Phospholipase D/nuclease"/>
    <property type="match status" value="1"/>
</dbReference>
<accession>A0A5S5ME48</accession>
<name>A0A5S5ME48_9BACT</name>